<evidence type="ECO:0000256" key="5">
    <source>
        <dbReference type="ARBA" id="ARBA00022840"/>
    </source>
</evidence>
<keyword evidence="3 8" id="KW-0436">Ligase</keyword>
<dbReference type="AlphaFoldDB" id="E0NUI0"/>
<dbReference type="NCBIfam" id="TIGR00389">
    <property type="entry name" value="glyS_dimeric"/>
    <property type="match status" value="1"/>
</dbReference>
<keyword evidence="4 8" id="KW-0547">Nucleotide-binding</keyword>
<dbReference type="SUPFAM" id="SSF55681">
    <property type="entry name" value="Class II aaRS and biotin synthetases"/>
    <property type="match status" value="1"/>
</dbReference>
<dbReference type="GO" id="GO:0005524">
    <property type="term" value="F:ATP binding"/>
    <property type="evidence" value="ECO:0007669"/>
    <property type="project" value="UniProtKB-UniRule"/>
</dbReference>
<dbReference type="InterPro" id="IPR004154">
    <property type="entry name" value="Anticodon-bd"/>
</dbReference>
<evidence type="ECO:0000256" key="8">
    <source>
        <dbReference type="HAMAP-Rule" id="MF_00253"/>
    </source>
</evidence>
<dbReference type="eggNOG" id="COG0423">
    <property type="taxonomic scope" value="Bacteria"/>
</dbReference>
<reference evidence="10" key="1">
    <citation type="submission" date="2010-07" db="EMBL/GenBank/DDBJ databases">
        <authorList>
            <person name="Muzny D."/>
            <person name="Qin X."/>
            <person name="Deng J."/>
            <person name="Jiang H."/>
            <person name="Liu Y."/>
            <person name="Qu J."/>
            <person name="Song X.-Z."/>
            <person name="Zhang L."/>
            <person name="Thornton R."/>
            <person name="Coyle M."/>
            <person name="Francisco L."/>
            <person name="Jackson L."/>
            <person name="Javaid M."/>
            <person name="Korchina V."/>
            <person name="Kovar C."/>
            <person name="Mata R."/>
            <person name="Mathew T."/>
            <person name="Ngo R."/>
            <person name="Nguyen L."/>
            <person name="Nguyen N."/>
            <person name="Okwuonu G."/>
            <person name="Ongeri F."/>
            <person name="Pham C."/>
            <person name="Simmons D."/>
            <person name="Wilczek-Boney K."/>
            <person name="Hale W."/>
            <person name="Jakkamsetti A."/>
            <person name="Pham P."/>
            <person name="Ruth R."/>
            <person name="San Lucas F."/>
            <person name="Warren J."/>
            <person name="Zhang J."/>
            <person name="Zhao Z."/>
            <person name="Zhou C."/>
            <person name="Zhu D."/>
            <person name="Lee S."/>
            <person name="Bess C."/>
            <person name="Blankenburg K."/>
            <person name="Forbes L."/>
            <person name="Fu Q."/>
            <person name="Gubbala S."/>
            <person name="Hirani K."/>
            <person name="Jayaseelan J.C."/>
            <person name="Lara F."/>
            <person name="Munidasa M."/>
            <person name="Palculict T."/>
            <person name="Patil S."/>
            <person name="Pu L.-L."/>
            <person name="Saada N."/>
            <person name="Tang L."/>
            <person name="Weissenberger G."/>
            <person name="Zhu Y."/>
            <person name="Hemphill L."/>
            <person name="Shang Y."/>
            <person name="Youmans B."/>
            <person name="Ayvaz T."/>
            <person name="Ross M."/>
            <person name="Santibanez J."/>
            <person name="Aqrawi P."/>
            <person name="Gross S."/>
            <person name="Joshi V."/>
            <person name="Fowler G."/>
            <person name="Nazareth L."/>
            <person name="Reid J."/>
            <person name="Worley K."/>
            <person name="Petrosino J."/>
            <person name="Highlander S."/>
            <person name="Gibbs R."/>
        </authorList>
    </citation>
    <scope>NUCLEOTIDE SEQUENCE [LARGE SCALE GENOMIC DNA]</scope>
    <source>
        <strain evidence="10">DSM 16973</strain>
    </source>
</reference>
<proteinExistence type="inferred from homology"/>
<dbReference type="InterPro" id="IPR002315">
    <property type="entry name" value="tRNA-synt_gly"/>
</dbReference>
<dbReference type="Pfam" id="PF03129">
    <property type="entry name" value="HGTP_anticodon"/>
    <property type="match status" value="1"/>
</dbReference>
<dbReference type="Gene3D" id="3.30.40.230">
    <property type="match status" value="1"/>
</dbReference>
<keyword evidence="2 8" id="KW-0963">Cytoplasm</keyword>
<organism evidence="10 11">
    <name type="scientific">Hoylesella marshii DSM 16973 = JCM 13450</name>
    <dbReference type="NCBI Taxonomy" id="862515"/>
    <lineage>
        <taxon>Bacteria</taxon>
        <taxon>Pseudomonadati</taxon>
        <taxon>Bacteroidota</taxon>
        <taxon>Bacteroidia</taxon>
        <taxon>Bacteroidales</taxon>
        <taxon>Prevotellaceae</taxon>
        <taxon>Hoylesella</taxon>
    </lineage>
</organism>
<dbReference type="InterPro" id="IPR036621">
    <property type="entry name" value="Anticodon-bd_dom_sf"/>
</dbReference>
<comment type="subunit">
    <text evidence="8">Homodimer.</text>
</comment>
<dbReference type="GO" id="GO:0006426">
    <property type="term" value="P:glycyl-tRNA aminoacylation"/>
    <property type="evidence" value="ECO:0007669"/>
    <property type="project" value="UniProtKB-UniRule"/>
</dbReference>
<dbReference type="Gene3D" id="3.30.930.10">
    <property type="entry name" value="Bira Bifunctional Protein, Domain 2"/>
    <property type="match status" value="1"/>
</dbReference>
<dbReference type="InterPro" id="IPR022961">
    <property type="entry name" value="Gly_tRNA_ligase_bac"/>
</dbReference>
<dbReference type="FunFam" id="3.30.40.230:FF:000003">
    <property type="entry name" value="Glycine--tRNA ligase"/>
    <property type="match status" value="1"/>
</dbReference>
<accession>E0NUI0</accession>
<evidence type="ECO:0000313" key="11">
    <source>
        <dbReference type="Proteomes" id="UP000004394"/>
    </source>
</evidence>
<dbReference type="GO" id="GO:0005737">
    <property type="term" value="C:cytoplasm"/>
    <property type="evidence" value="ECO:0007669"/>
    <property type="project" value="UniProtKB-SubCell"/>
</dbReference>
<dbReference type="STRING" id="862515.HMPREF0658_1834"/>
<dbReference type="GO" id="GO:0015966">
    <property type="term" value="P:diadenosine tetraphosphate biosynthetic process"/>
    <property type="evidence" value="ECO:0007669"/>
    <property type="project" value="UniProtKB-ARBA"/>
</dbReference>
<dbReference type="PRINTS" id="PR01043">
    <property type="entry name" value="TRNASYNTHGLY"/>
</dbReference>
<dbReference type="Pfam" id="PF00587">
    <property type="entry name" value="tRNA-synt_2b"/>
    <property type="match status" value="1"/>
</dbReference>
<feature type="domain" description="Aminoacyl-transfer RNA synthetases class-II family profile" evidence="9">
    <location>
        <begin position="223"/>
        <end position="490"/>
    </location>
</feature>
<dbReference type="GO" id="GO:0004081">
    <property type="term" value="F:bis(5'-nucleosyl)-tetraphosphatase (asymmetrical) activity"/>
    <property type="evidence" value="ECO:0007669"/>
    <property type="project" value="UniProtKB-ARBA"/>
</dbReference>
<dbReference type="InterPro" id="IPR045864">
    <property type="entry name" value="aa-tRNA-synth_II/BPL/LPL"/>
</dbReference>
<dbReference type="FunFam" id="3.40.50.800:FF:000002">
    <property type="entry name" value="Glycine--tRNA ligase"/>
    <property type="match status" value="1"/>
</dbReference>
<feature type="binding site" evidence="8">
    <location>
        <begin position="322"/>
        <end position="324"/>
    </location>
    <ligand>
        <name>ATP</name>
        <dbReference type="ChEBI" id="CHEBI:30616"/>
    </ligand>
</feature>
<feature type="binding site" evidence="8">
    <location>
        <begin position="332"/>
        <end position="337"/>
    </location>
    <ligand>
        <name>ATP</name>
        <dbReference type="ChEBI" id="CHEBI:30616"/>
    </ligand>
</feature>
<dbReference type="PANTHER" id="PTHR10745">
    <property type="entry name" value="GLYCYL-TRNA SYNTHETASE/DNA POLYMERASE SUBUNIT GAMMA-2"/>
    <property type="match status" value="1"/>
</dbReference>
<dbReference type="InterPro" id="IPR033731">
    <property type="entry name" value="GlyRS-like_core"/>
</dbReference>
<keyword evidence="6 8" id="KW-0648">Protein biosynthesis</keyword>
<feature type="binding site" evidence="8">
    <location>
        <begin position="337"/>
        <end position="341"/>
    </location>
    <ligand>
        <name>substrate</name>
    </ligand>
</feature>
<keyword evidence="5 8" id="KW-0067">ATP-binding</keyword>
<name>E0NUI0_9BACT</name>
<evidence type="ECO:0000313" key="10">
    <source>
        <dbReference type="EMBL" id="EFM01271.1"/>
    </source>
</evidence>
<dbReference type="NCBIfam" id="NF003211">
    <property type="entry name" value="PRK04173.1"/>
    <property type="match status" value="1"/>
</dbReference>
<dbReference type="InterPro" id="IPR006195">
    <property type="entry name" value="aa-tRNA-synth_II"/>
</dbReference>
<dbReference type="Gene3D" id="3.40.50.800">
    <property type="entry name" value="Anticodon-binding domain"/>
    <property type="match status" value="1"/>
</dbReference>
<dbReference type="CDD" id="cd00858">
    <property type="entry name" value="GlyRS_anticodon"/>
    <property type="match status" value="1"/>
</dbReference>
<dbReference type="HOGENOM" id="CLU_015515_2_1_10"/>
<dbReference type="EC" id="6.1.1.14" evidence="8"/>
<dbReference type="CDD" id="cd00774">
    <property type="entry name" value="GlyRS-like_core"/>
    <property type="match status" value="1"/>
</dbReference>
<dbReference type="PANTHER" id="PTHR10745:SF8">
    <property type="entry name" value="DNA POLYMERASE SUBUNIT GAMMA-2, MITOCHONDRIAL"/>
    <property type="match status" value="1"/>
</dbReference>
<keyword evidence="7 8" id="KW-0030">Aminoacyl-tRNA synthetase</keyword>
<comment type="subcellular location">
    <subcellularLocation>
        <location evidence="8">Cytoplasm</location>
    </subcellularLocation>
</comment>
<evidence type="ECO:0000256" key="2">
    <source>
        <dbReference type="ARBA" id="ARBA00022490"/>
    </source>
</evidence>
<evidence type="ECO:0000256" key="3">
    <source>
        <dbReference type="ARBA" id="ARBA00022598"/>
    </source>
</evidence>
<dbReference type="GO" id="GO:0070062">
    <property type="term" value="C:extracellular exosome"/>
    <property type="evidence" value="ECO:0007669"/>
    <property type="project" value="UniProtKB-ARBA"/>
</dbReference>
<protein>
    <recommendedName>
        <fullName evidence="8">Glycine--tRNA ligase</fullName>
        <ecNumber evidence="8">6.1.1.14</ecNumber>
    </recommendedName>
    <alternativeName>
        <fullName evidence="8">Glycyl-tRNA synthetase</fullName>
        <shortName evidence="8">GlyRS</shortName>
    </alternativeName>
</protein>
<evidence type="ECO:0000256" key="6">
    <source>
        <dbReference type="ARBA" id="ARBA00022917"/>
    </source>
</evidence>
<dbReference type="EMBL" id="AEEI01000052">
    <property type="protein sequence ID" value="EFM01271.1"/>
    <property type="molecule type" value="Genomic_DNA"/>
</dbReference>
<dbReference type="HAMAP" id="MF_00253_B">
    <property type="entry name" value="Gly_tRNA_synth_B"/>
    <property type="match status" value="1"/>
</dbReference>
<feature type="binding site" evidence="8">
    <location>
        <begin position="444"/>
        <end position="448"/>
    </location>
    <ligand>
        <name>substrate</name>
    </ligand>
</feature>
<comment type="catalytic activity">
    <reaction evidence="8">
        <text>tRNA(Gly) + glycine + ATP = glycyl-tRNA(Gly) + AMP + diphosphate</text>
        <dbReference type="Rhea" id="RHEA:16013"/>
        <dbReference type="Rhea" id="RHEA-COMP:9664"/>
        <dbReference type="Rhea" id="RHEA-COMP:9683"/>
        <dbReference type="ChEBI" id="CHEBI:30616"/>
        <dbReference type="ChEBI" id="CHEBI:33019"/>
        <dbReference type="ChEBI" id="CHEBI:57305"/>
        <dbReference type="ChEBI" id="CHEBI:78442"/>
        <dbReference type="ChEBI" id="CHEBI:78522"/>
        <dbReference type="ChEBI" id="CHEBI:456215"/>
        <dbReference type="EC" id="6.1.1.14"/>
    </reaction>
</comment>
<gene>
    <name evidence="10" type="primary">glyS</name>
    <name evidence="8" type="synonym">glyQS</name>
    <name evidence="10" type="ORF">HMPREF0658_1834</name>
</gene>
<feature type="binding site" evidence="8">
    <location>
        <begin position="404"/>
        <end position="405"/>
    </location>
    <ligand>
        <name>ATP</name>
        <dbReference type="ChEBI" id="CHEBI:30616"/>
    </ligand>
</feature>
<evidence type="ECO:0000256" key="1">
    <source>
        <dbReference type="ARBA" id="ARBA00008226"/>
    </source>
</evidence>
<evidence type="ECO:0000256" key="7">
    <source>
        <dbReference type="ARBA" id="ARBA00023146"/>
    </source>
</evidence>
<dbReference type="PROSITE" id="PS50862">
    <property type="entry name" value="AA_TRNA_LIGASE_II"/>
    <property type="match status" value="1"/>
</dbReference>
<feature type="binding site" evidence="8">
    <location>
        <position position="290"/>
    </location>
    <ligand>
        <name>substrate</name>
    </ligand>
</feature>
<dbReference type="Proteomes" id="UP000004394">
    <property type="component" value="Unassembled WGS sequence"/>
</dbReference>
<dbReference type="GO" id="GO:1990742">
    <property type="term" value="C:microvesicle"/>
    <property type="evidence" value="ECO:0007669"/>
    <property type="project" value="UniProtKB-ARBA"/>
</dbReference>
<feature type="binding site" evidence="8">
    <location>
        <position position="173"/>
    </location>
    <ligand>
        <name>substrate</name>
    </ligand>
</feature>
<keyword evidence="11" id="KW-1185">Reference proteome</keyword>
<comment type="function">
    <text evidence="8">Catalyzes the attachment of glycine to tRNA(Gly).</text>
</comment>
<dbReference type="GO" id="GO:0004820">
    <property type="term" value="F:glycine-tRNA ligase activity"/>
    <property type="evidence" value="ECO:0007669"/>
    <property type="project" value="UniProtKB-UniRule"/>
</dbReference>
<dbReference type="InterPro" id="IPR027031">
    <property type="entry name" value="Gly-tRNA_synthase/POLG2"/>
</dbReference>
<dbReference type="InterPro" id="IPR002314">
    <property type="entry name" value="aa-tRNA-synt_IIb"/>
</dbReference>
<dbReference type="SUPFAM" id="SSF52954">
    <property type="entry name" value="Class II aaRS ABD-related"/>
    <property type="match status" value="1"/>
</dbReference>
<comment type="caution">
    <text evidence="10">The sequence shown here is derived from an EMBL/GenBank/DDBJ whole genome shotgun (WGS) entry which is preliminary data.</text>
</comment>
<comment type="similarity">
    <text evidence="1 8">Belongs to the class-II aminoacyl-tRNA synthetase family.</text>
</comment>
<sequence>MQRDEIRKVLIPLFVLVARFVWLIVVRGTEGVGKRGERCVSLRSERLFCISSVCSFKNNMYLCAVKTKQRQRMMAQEDVFKKIVSHCKEYGFVFPGSDIYDGLGAVYDYGQNGVELKNNIKEYWWKSMVLLHENIVGIDSAIFMHPTVWKASGHVDAFNDPLIDNRDSKKRYRADVLIEDQIAKYEEKIDKEVAKAAKKFGDSFDEAKFRTTNPRVLEHQKKRDALHERYAQAMQGPDLEALKQIIIDEEITDPISGTKNWTDVRQFNLMFSTEMGSLSDATNKIYLRPETAQGIFVNYLNVQKTGRMKVPFGIAQIGKAFRNEIVARQFIFRMREFEQMEMQFFVKPGTELEWFETWKKTRMKWHQTLGFGAENYRFHDHEKLAHYANAASDIEFRMPFGFKEVEGIHSRTNFDLSQHEKFSGKNIKYFDPQTNESYTPYVIETSIGVDRMFLSVMCHAYEEEQLQSGDTRTVLKLPAPLAPVKLAVMPLVKKDGLPEKAREIVDALRFKFNTHYDEKDAIGKRYRRQDAIGTPYCVTIDHNTLQDNCVTLRFRDTMEQERVGIDRLESIIEDKVSITSLLKRL</sequence>
<feature type="binding site" evidence="8">
    <location>
        <begin position="448"/>
        <end position="451"/>
    </location>
    <ligand>
        <name>ATP</name>
        <dbReference type="ChEBI" id="CHEBI:30616"/>
    </ligand>
</feature>
<evidence type="ECO:0000259" key="9">
    <source>
        <dbReference type="PROSITE" id="PS50862"/>
    </source>
</evidence>
<evidence type="ECO:0000256" key="4">
    <source>
        <dbReference type="ARBA" id="ARBA00022741"/>
    </source>
</evidence>